<proteinExistence type="predicted"/>
<evidence type="ECO:0000313" key="3">
    <source>
        <dbReference type="Proteomes" id="UP000013827"/>
    </source>
</evidence>
<accession>A0A0D3ITK9</accession>
<dbReference type="STRING" id="2903.R1E0V7"/>
<dbReference type="KEGG" id="ehx:EMIHUDRAFT_197032"/>
<dbReference type="PaxDb" id="2903-EOD14594"/>
<organism evidence="2 3">
    <name type="scientific">Emiliania huxleyi (strain CCMP1516)</name>
    <dbReference type="NCBI Taxonomy" id="280463"/>
    <lineage>
        <taxon>Eukaryota</taxon>
        <taxon>Haptista</taxon>
        <taxon>Haptophyta</taxon>
        <taxon>Prymnesiophyceae</taxon>
        <taxon>Isochrysidales</taxon>
        <taxon>Noelaerhabdaceae</taxon>
        <taxon>Emiliania</taxon>
    </lineage>
</organism>
<dbReference type="AlphaFoldDB" id="A0A0D3ITK9"/>
<reference evidence="3" key="1">
    <citation type="journal article" date="2013" name="Nature">
        <title>Pan genome of the phytoplankton Emiliania underpins its global distribution.</title>
        <authorList>
            <person name="Read B.A."/>
            <person name="Kegel J."/>
            <person name="Klute M.J."/>
            <person name="Kuo A."/>
            <person name="Lefebvre S.C."/>
            <person name="Maumus F."/>
            <person name="Mayer C."/>
            <person name="Miller J."/>
            <person name="Monier A."/>
            <person name="Salamov A."/>
            <person name="Young J."/>
            <person name="Aguilar M."/>
            <person name="Claverie J.M."/>
            <person name="Frickenhaus S."/>
            <person name="Gonzalez K."/>
            <person name="Herman E.K."/>
            <person name="Lin Y.C."/>
            <person name="Napier J."/>
            <person name="Ogata H."/>
            <person name="Sarno A.F."/>
            <person name="Shmutz J."/>
            <person name="Schroeder D."/>
            <person name="de Vargas C."/>
            <person name="Verret F."/>
            <person name="von Dassow P."/>
            <person name="Valentin K."/>
            <person name="Van de Peer Y."/>
            <person name="Wheeler G."/>
            <person name="Dacks J.B."/>
            <person name="Delwiche C.F."/>
            <person name="Dyhrman S.T."/>
            <person name="Glockner G."/>
            <person name="John U."/>
            <person name="Richards T."/>
            <person name="Worden A.Z."/>
            <person name="Zhang X."/>
            <person name="Grigoriev I.V."/>
            <person name="Allen A.E."/>
            <person name="Bidle K."/>
            <person name="Borodovsky M."/>
            <person name="Bowler C."/>
            <person name="Brownlee C."/>
            <person name="Cock J.M."/>
            <person name="Elias M."/>
            <person name="Gladyshev V.N."/>
            <person name="Groth M."/>
            <person name="Guda C."/>
            <person name="Hadaegh A."/>
            <person name="Iglesias-Rodriguez M.D."/>
            <person name="Jenkins J."/>
            <person name="Jones B.M."/>
            <person name="Lawson T."/>
            <person name="Leese F."/>
            <person name="Lindquist E."/>
            <person name="Lobanov A."/>
            <person name="Lomsadze A."/>
            <person name="Malik S.B."/>
            <person name="Marsh M.E."/>
            <person name="Mackinder L."/>
            <person name="Mock T."/>
            <person name="Mueller-Roeber B."/>
            <person name="Pagarete A."/>
            <person name="Parker M."/>
            <person name="Probert I."/>
            <person name="Quesneville H."/>
            <person name="Raines C."/>
            <person name="Rensing S.A."/>
            <person name="Riano-Pachon D.M."/>
            <person name="Richier S."/>
            <person name="Rokitta S."/>
            <person name="Shiraiwa Y."/>
            <person name="Soanes D.M."/>
            <person name="van der Giezen M."/>
            <person name="Wahlund T.M."/>
            <person name="Williams B."/>
            <person name="Wilson W."/>
            <person name="Wolfe G."/>
            <person name="Wurch L.L."/>
        </authorList>
    </citation>
    <scope>NUCLEOTIDE SEQUENCE</scope>
</reference>
<sequence>MGNYTAEQQAPDADLGRSIRPGWRNVSDDPERSFGLPMVRTDKPMPHVRGVADYQNYGDEPGARAVLNPPSYSELGVEPADFATPLPLPALVNIFARAGLAEALTQLAAAVEQAFHEAGGGELGLSVIELRRALGV</sequence>
<keyword evidence="3" id="KW-1185">Reference proteome</keyword>
<dbReference type="HOGENOM" id="CLU_1879317_0_0_1"/>
<dbReference type="EnsemblProtists" id="EOD14594">
    <property type="protein sequence ID" value="EOD14594"/>
    <property type="gene ID" value="EMIHUDRAFT_197032"/>
</dbReference>
<feature type="region of interest" description="Disordered" evidence="1">
    <location>
        <begin position="1"/>
        <end position="42"/>
    </location>
</feature>
<evidence type="ECO:0000313" key="2">
    <source>
        <dbReference type="EnsemblProtists" id="EOD14594"/>
    </source>
</evidence>
<name>A0A0D3ITK9_EMIH1</name>
<protein>
    <submittedName>
        <fullName evidence="2">Uncharacterized protein</fullName>
    </submittedName>
</protein>
<evidence type="ECO:0000256" key="1">
    <source>
        <dbReference type="SAM" id="MobiDB-lite"/>
    </source>
</evidence>
<reference evidence="2" key="2">
    <citation type="submission" date="2024-10" db="UniProtKB">
        <authorList>
            <consortium name="EnsemblProtists"/>
        </authorList>
    </citation>
    <scope>IDENTIFICATION</scope>
</reference>
<dbReference type="Proteomes" id="UP000013827">
    <property type="component" value="Unassembled WGS sequence"/>
</dbReference>
<dbReference type="GeneID" id="17260879"/>
<dbReference type="RefSeq" id="XP_005767023.1">
    <property type="nucleotide sequence ID" value="XM_005766966.1"/>
</dbReference>